<accession>A0A810CZ46</accession>
<dbReference type="SMART" id="SM00091">
    <property type="entry name" value="PAS"/>
    <property type="match status" value="1"/>
</dbReference>
<evidence type="ECO:0000259" key="5">
    <source>
        <dbReference type="PROSITE" id="PS50113"/>
    </source>
</evidence>
<dbReference type="PROSITE" id="PS50112">
    <property type="entry name" value="PAS"/>
    <property type="match status" value="1"/>
</dbReference>
<gene>
    <name evidence="8" type="ORF">XF10B_58370</name>
    <name evidence="6" type="ORF">XF1B_59460</name>
    <name evidence="7" type="ORF">XF4B_58770</name>
</gene>
<dbReference type="InterPro" id="IPR013767">
    <property type="entry name" value="PAS_fold"/>
</dbReference>
<keyword evidence="2" id="KW-0804">Transcription</keyword>
<dbReference type="InterPro" id="IPR000014">
    <property type="entry name" value="PAS"/>
</dbReference>
<dbReference type="AlphaFoldDB" id="A0A810CZ46"/>
<sequence>MSKPENLDGMPRLLLDGISIGALLFDPHSGRIACANDAVQKTLNYDADELPQLSLHNLVHPEHRDVWFANLRSLLNRMTDQCRFDATYLAKDGRYVRMRTVQSGIRAECGAVEWISCLLEEAPAKSDEAAFTPAGVTIWHWSVPRQPDGAGAYRVLTGSAPASPEATIETLTKAIHPEDLNQARGLLRRGLGGAAGMLTCRQLDGDGHVRWTQQAVNPVSESHGQVTHLIGISVDITERRGRNETSENMLRFIQHLQTQWNKPLVIADVARQHGVSLRTVQKHFALRGITAADFLKRIRLVHAYDMLAAAGSRTTVTKVCAKCGFGNLGHFARDYRSEFGELPSDTLLRAKMHHRALSRESNR</sequence>
<dbReference type="SUPFAM" id="SSF55785">
    <property type="entry name" value="PYP-like sensor domain (PAS domain)"/>
    <property type="match status" value="2"/>
</dbReference>
<reference evidence="6" key="1">
    <citation type="submission" date="2020-05" db="EMBL/GenBank/DDBJ databases">
        <title>Complete genome sequence of Bradyrhizobium diazoefficiens XF1 isolated from soybean nodule.</title>
        <authorList>
            <person name="Noda R."/>
            <person name="Kakizaki K."/>
            <person name="Minamisawa K."/>
        </authorList>
    </citation>
    <scope>NUCLEOTIDE SEQUENCE</scope>
    <source>
        <strain evidence="6">XF1</strain>
    </source>
</reference>
<dbReference type="PROSITE" id="PS01124">
    <property type="entry name" value="HTH_ARAC_FAMILY_2"/>
    <property type="match status" value="1"/>
</dbReference>
<dbReference type="InterPro" id="IPR035965">
    <property type="entry name" value="PAS-like_dom_sf"/>
</dbReference>
<feature type="domain" description="PAC" evidence="5">
    <location>
        <begin position="196"/>
        <end position="248"/>
    </location>
</feature>
<dbReference type="Pfam" id="PF08447">
    <property type="entry name" value="PAS_3"/>
    <property type="match status" value="1"/>
</dbReference>
<dbReference type="PANTHER" id="PTHR47893">
    <property type="entry name" value="REGULATORY PROTEIN PCHR"/>
    <property type="match status" value="1"/>
</dbReference>
<dbReference type="InterPro" id="IPR009057">
    <property type="entry name" value="Homeodomain-like_sf"/>
</dbReference>
<dbReference type="GO" id="GO:0043565">
    <property type="term" value="F:sequence-specific DNA binding"/>
    <property type="evidence" value="ECO:0007669"/>
    <property type="project" value="InterPro"/>
</dbReference>
<dbReference type="Pfam" id="PF12833">
    <property type="entry name" value="HTH_18"/>
    <property type="match status" value="1"/>
</dbReference>
<reference evidence="7" key="3">
    <citation type="submission" date="2020-05" db="EMBL/GenBank/DDBJ databases">
        <title>Complete genome sequence of Bradyrhizobium diazoefficiens XF4 isolated from soybean nodule.</title>
        <authorList>
            <person name="Noda R."/>
            <person name="Kakizaki K."/>
            <person name="Minamisawa K."/>
        </authorList>
    </citation>
    <scope>NUCLEOTIDE SEQUENCE</scope>
    <source>
        <strain evidence="7">XF4</strain>
    </source>
</reference>
<dbReference type="SMART" id="SM00086">
    <property type="entry name" value="PAC"/>
    <property type="match status" value="1"/>
</dbReference>
<evidence type="ECO:0000256" key="2">
    <source>
        <dbReference type="ARBA" id="ARBA00023163"/>
    </source>
</evidence>
<dbReference type="Gene3D" id="3.30.450.20">
    <property type="entry name" value="PAS domain"/>
    <property type="match status" value="2"/>
</dbReference>
<dbReference type="InterPro" id="IPR000700">
    <property type="entry name" value="PAS-assoc_C"/>
</dbReference>
<dbReference type="InterPro" id="IPR001610">
    <property type="entry name" value="PAC"/>
</dbReference>
<dbReference type="PROSITE" id="PS50113">
    <property type="entry name" value="PAC"/>
    <property type="match status" value="1"/>
</dbReference>
<keyword evidence="1" id="KW-0805">Transcription regulation</keyword>
<feature type="domain" description="HTH araC/xylS-type" evidence="3">
    <location>
        <begin position="250"/>
        <end position="349"/>
    </location>
</feature>
<protein>
    <submittedName>
        <fullName evidence="8">Uncharacterized protein</fullName>
    </submittedName>
</protein>
<dbReference type="SMART" id="SM00342">
    <property type="entry name" value="HTH_ARAC"/>
    <property type="match status" value="1"/>
</dbReference>
<evidence type="ECO:0000256" key="1">
    <source>
        <dbReference type="ARBA" id="ARBA00023015"/>
    </source>
</evidence>
<dbReference type="EMBL" id="AP023094">
    <property type="protein sequence ID" value="BCE49528.1"/>
    <property type="molecule type" value="Genomic_DNA"/>
</dbReference>
<evidence type="ECO:0000313" key="8">
    <source>
        <dbReference type="EMBL" id="BCE93039.1"/>
    </source>
</evidence>
<dbReference type="EMBL" id="AP023099">
    <property type="protein sequence ID" value="BCE93039.1"/>
    <property type="molecule type" value="Genomic_DNA"/>
</dbReference>
<evidence type="ECO:0000313" key="6">
    <source>
        <dbReference type="EMBL" id="BCE23265.1"/>
    </source>
</evidence>
<reference evidence="8" key="2">
    <citation type="submission" date="2020-05" db="EMBL/GenBank/DDBJ databases">
        <title>Complete genome sequence of Bradyrhizobium diazoefficiens XF10 isolated from soybean nodule.</title>
        <authorList>
            <person name="Noda R."/>
            <person name="Kakizaki K."/>
            <person name="Minamisawa K."/>
        </authorList>
    </citation>
    <scope>NUCLEOTIDE SEQUENCE</scope>
    <source>
        <strain evidence="8">XF10</strain>
    </source>
</reference>
<organism evidence="8">
    <name type="scientific">Bradyrhizobium diazoefficiens</name>
    <dbReference type="NCBI Taxonomy" id="1355477"/>
    <lineage>
        <taxon>Bacteria</taxon>
        <taxon>Pseudomonadati</taxon>
        <taxon>Pseudomonadota</taxon>
        <taxon>Alphaproteobacteria</taxon>
        <taxon>Hyphomicrobiales</taxon>
        <taxon>Nitrobacteraceae</taxon>
        <taxon>Bradyrhizobium</taxon>
    </lineage>
</organism>
<evidence type="ECO:0000313" key="7">
    <source>
        <dbReference type="EMBL" id="BCE49528.1"/>
    </source>
</evidence>
<dbReference type="InterPro" id="IPR013655">
    <property type="entry name" value="PAS_fold_3"/>
</dbReference>
<dbReference type="InterPro" id="IPR053142">
    <property type="entry name" value="PchR_regulatory_protein"/>
</dbReference>
<dbReference type="Gene3D" id="1.10.10.60">
    <property type="entry name" value="Homeodomain-like"/>
    <property type="match status" value="1"/>
</dbReference>
<proteinExistence type="predicted"/>
<dbReference type="GO" id="GO:0003700">
    <property type="term" value="F:DNA-binding transcription factor activity"/>
    <property type="evidence" value="ECO:0007669"/>
    <property type="project" value="InterPro"/>
</dbReference>
<evidence type="ECO:0000259" key="4">
    <source>
        <dbReference type="PROSITE" id="PS50112"/>
    </source>
</evidence>
<dbReference type="EMBL" id="AP023091">
    <property type="protein sequence ID" value="BCE23265.1"/>
    <property type="molecule type" value="Genomic_DNA"/>
</dbReference>
<dbReference type="RefSeq" id="WP_271551733.1">
    <property type="nucleotide sequence ID" value="NZ_CP124748.1"/>
</dbReference>
<dbReference type="NCBIfam" id="TIGR00229">
    <property type="entry name" value="sensory_box"/>
    <property type="match status" value="1"/>
</dbReference>
<dbReference type="SUPFAM" id="SSF46689">
    <property type="entry name" value="Homeodomain-like"/>
    <property type="match status" value="1"/>
</dbReference>
<evidence type="ECO:0000259" key="3">
    <source>
        <dbReference type="PROSITE" id="PS01124"/>
    </source>
</evidence>
<name>A0A810CZ46_9BRAD</name>
<dbReference type="Pfam" id="PF00989">
    <property type="entry name" value="PAS"/>
    <property type="match status" value="1"/>
</dbReference>
<dbReference type="PANTHER" id="PTHR47893:SF1">
    <property type="entry name" value="REGULATORY PROTEIN PCHR"/>
    <property type="match status" value="1"/>
</dbReference>
<feature type="domain" description="PAS" evidence="4">
    <location>
        <begin position="12"/>
        <end position="78"/>
    </location>
</feature>
<dbReference type="CDD" id="cd00130">
    <property type="entry name" value="PAS"/>
    <property type="match status" value="1"/>
</dbReference>
<dbReference type="InterPro" id="IPR018060">
    <property type="entry name" value="HTH_AraC"/>
</dbReference>